<keyword evidence="4" id="KW-1185">Reference proteome</keyword>
<dbReference type="EMBL" id="JWIN03000017">
    <property type="protein sequence ID" value="KAB1264056.1"/>
    <property type="molecule type" value="Genomic_DNA"/>
</dbReference>
<reference evidence="3 4" key="1">
    <citation type="journal article" date="2019" name="Mol. Ecol. Resour.">
        <title>Improving Illumina assemblies with Hi-C and long reads: an example with the North African dromedary.</title>
        <authorList>
            <person name="Elbers J.P."/>
            <person name="Rogers M.F."/>
            <person name="Perelman P.L."/>
            <person name="Proskuryakova A.A."/>
            <person name="Serdyukova N.A."/>
            <person name="Johnson W.E."/>
            <person name="Horin P."/>
            <person name="Corander J."/>
            <person name="Murphy D."/>
            <person name="Burger P.A."/>
        </authorList>
    </citation>
    <scope>NUCLEOTIDE SEQUENCE [LARGE SCALE GENOMIC DNA]</scope>
    <source>
        <strain evidence="3">Drom800</strain>
        <tissue evidence="3">Blood</tissue>
    </source>
</reference>
<evidence type="ECO:0000313" key="4">
    <source>
        <dbReference type="Proteomes" id="UP000299084"/>
    </source>
</evidence>
<comment type="caution">
    <text evidence="3">The sequence shown here is derived from an EMBL/GenBank/DDBJ whole genome shotgun (WGS) entry which is preliminary data.</text>
</comment>
<evidence type="ECO:0000313" key="3">
    <source>
        <dbReference type="EMBL" id="KAB1264056.1"/>
    </source>
</evidence>
<dbReference type="Pfam" id="PF01352">
    <property type="entry name" value="KRAB"/>
    <property type="match status" value="1"/>
</dbReference>
<protein>
    <recommendedName>
        <fullName evidence="2">KRAB domain-containing protein</fullName>
    </recommendedName>
</protein>
<feature type="compositionally biased region" description="Low complexity" evidence="1">
    <location>
        <begin position="48"/>
        <end position="62"/>
    </location>
</feature>
<dbReference type="GO" id="GO:0006355">
    <property type="term" value="P:regulation of DNA-templated transcription"/>
    <property type="evidence" value="ECO:0007669"/>
    <property type="project" value="InterPro"/>
</dbReference>
<organism evidence="3 4">
    <name type="scientific">Camelus dromedarius</name>
    <name type="common">Dromedary</name>
    <name type="synonym">Arabian camel</name>
    <dbReference type="NCBI Taxonomy" id="9838"/>
    <lineage>
        <taxon>Eukaryota</taxon>
        <taxon>Metazoa</taxon>
        <taxon>Chordata</taxon>
        <taxon>Craniata</taxon>
        <taxon>Vertebrata</taxon>
        <taxon>Euteleostomi</taxon>
        <taxon>Mammalia</taxon>
        <taxon>Eutheria</taxon>
        <taxon>Laurasiatheria</taxon>
        <taxon>Artiodactyla</taxon>
        <taxon>Tylopoda</taxon>
        <taxon>Camelidae</taxon>
        <taxon>Camelus</taxon>
    </lineage>
</organism>
<feature type="region of interest" description="Disordered" evidence="1">
    <location>
        <begin position="40"/>
        <end position="71"/>
    </location>
</feature>
<dbReference type="AlphaFoldDB" id="A0A5N4CYY4"/>
<feature type="domain" description="KRAB" evidence="2">
    <location>
        <begin position="132"/>
        <end position="166"/>
    </location>
</feature>
<proteinExistence type="predicted"/>
<dbReference type="InterPro" id="IPR001909">
    <property type="entry name" value="KRAB"/>
</dbReference>
<accession>A0A5N4CYY4</accession>
<sequence length="254" mass="28200">MELGPGRRRDVGPPSLLERPLAAMRVRDVRGVVQSRDTSRGAWSRAFLPPSARRASPVPALPQAGDSGDHAAAAVPRTVRPQVSSLSSQVCGPGGPDPVLSAPLMTLPLRLPVSLSSSSLSFQVAAESELLSVDYTQKKWKGPALSQRAPYRKNAMPENYRSLASLASLLRTVEQYDVMVGRDLKVHDFTKVTSQLLEDYTMLYSLQVRKGWRVQSCLQSRRFLKDQSHLIGPQEDCMEYFLEDQELEMPVKRL</sequence>
<evidence type="ECO:0000256" key="1">
    <source>
        <dbReference type="SAM" id="MobiDB-lite"/>
    </source>
</evidence>
<name>A0A5N4CYY4_CAMDR</name>
<dbReference type="Proteomes" id="UP000299084">
    <property type="component" value="Unassembled WGS sequence"/>
</dbReference>
<evidence type="ECO:0000259" key="2">
    <source>
        <dbReference type="Pfam" id="PF01352"/>
    </source>
</evidence>
<gene>
    <name evidence="3" type="ORF">Cadr_000020219</name>
</gene>
<dbReference type="Gene3D" id="6.10.140.140">
    <property type="match status" value="1"/>
</dbReference>